<keyword evidence="3" id="KW-1185">Reference proteome</keyword>
<protein>
    <recommendedName>
        <fullName evidence="4">Invertebrate defensins family profile domain-containing protein</fullName>
    </recommendedName>
</protein>
<accession>A0ABY6U516</accession>
<reference evidence="2 3" key="1">
    <citation type="submission" date="2019-06" db="EMBL/GenBank/DDBJ databases">
        <authorList>
            <person name="Broberg M."/>
        </authorList>
    </citation>
    <scope>NUCLEOTIDE SEQUENCE [LARGE SCALE GENOMIC DNA]</scope>
</reference>
<evidence type="ECO:0008006" key="4">
    <source>
        <dbReference type="Google" id="ProtNLM"/>
    </source>
</evidence>
<evidence type="ECO:0000256" key="1">
    <source>
        <dbReference type="SAM" id="SignalP"/>
    </source>
</evidence>
<comment type="caution">
    <text evidence="2">The sequence shown here is derived from an EMBL/GenBank/DDBJ whole genome shotgun (WGS) entry which is preliminary data.</text>
</comment>
<proteinExistence type="predicted"/>
<keyword evidence="1" id="KW-0732">Signal</keyword>
<evidence type="ECO:0000313" key="3">
    <source>
        <dbReference type="Proteomes" id="UP000766486"/>
    </source>
</evidence>
<name>A0ABY6U516_BIOOC</name>
<dbReference type="Proteomes" id="UP000766486">
    <property type="component" value="Unassembled WGS sequence"/>
</dbReference>
<feature type="signal peptide" evidence="1">
    <location>
        <begin position="1"/>
        <end position="19"/>
    </location>
</feature>
<gene>
    <name evidence="2" type="ORF">CLO192961_LOCUS183045</name>
</gene>
<organism evidence="2 3">
    <name type="scientific">Bionectria ochroleuca</name>
    <name type="common">Gliocladium roseum</name>
    <dbReference type="NCBI Taxonomy" id="29856"/>
    <lineage>
        <taxon>Eukaryota</taxon>
        <taxon>Fungi</taxon>
        <taxon>Dikarya</taxon>
        <taxon>Ascomycota</taxon>
        <taxon>Pezizomycotina</taxon>
        <taxon>Sordariomycetes</taxon>
        <taxon>Hypocreomycetidae</taxon>
        <taxon>Hypocreales</taxon>
        <taxon>Bionectriaceae</taxon>
        <taxon>Clonostachys</taxon>
    </lineage>
</organism>
<dbReference type="EMBL" id="CABFNS010000743">
    <property type="protein sequence ID" value="VUC26148.1"/>
    <property type="molecule type" value="Genomic_DNA"/>
</dbReference>
<sequence>MHFIKTIVSVFAVASFASAFAEEADAGLSRRALAEGAEEEYLVARDDLQLGGNGTCRGTRGGAKYCYKGSRACGPCSPTAATGQYCLCNA</sequence>
<feature type="chain" id="PRO_5047390947" description="Invertebrate defensins family profile domain-containing protein" evidence="1">
    <location>
        <begin position="20"/>
        <end position="90"/>
    </location>
</feature>
<evidence type="ECO:0000313" key="2">
    <source>
        <dbReference type="EMBL" id="VUC26148.1"/>
    </source>
</evidence>